<dbReference type="InterPro" id="IPR029962">
    <property type="entry name" value="TBL"/>
</dbReference>
<accession>A0A8K0E8X3</accession>
<comment type="similarity">
    <text evidence="2">Belongs to the PC-esterase family. TBL subfamily.</text>
</comment>
<dbReference type="InterPro" id="IPR025846">
    <property type="entry name" value="TBL_N"/>
</dbReference>
<keyword evidence="10" id="KW-1185">Reference proteome</keyword>
<sequence length="218" mass="25923">MGIFPNHHRHHSWWRSRLVRHAPGRDKLQEKMNERLKRYGKRNEEKRGDDCSIIMLQRETKLKMEDHSLSNLEPTPTNFSRAKSLLHEPIQQRHTEVEQPTTSAIDNMHKQPFVIEESCDLFTGHWFQELRRSLYTNSSCAMISDSKNCFKNGREDNEFLNWRWKPNECELPRFDPKAFLEMVHVGDSVSRNHMESLLCLLSPVSFTQLFFFALYAQF</sequence>
<evidence type="ECO:0008006" key="11">
    <source>
        <dbReference type="Google" id="ProtNLM"/>
    </source>
</evidence>
<name>A0A8K0E8X3_9ROSA</name>
<dbReference type="AlphaFoldDB" id="A0A8K0E8X3"/>
<evidence type="ECO:0000256" key="2">
    <source>
        <dbReference type="ARBA" id="ARBA00007727"/>
    </source>
</evidence>
<comment type="caution">
    <text evidence="9">The sequence shown here is derived from an EMBL/GenBank/DDBJ whole genome shotgun (WGS) entry which is preliminary data.</text>
</comment>
<evidence type="ECO:0000256" key="4">
    <source>
        <dbReference type="ARBA" id="ARBA00022968"/>
    </source>
</evidence>
<keyword evidence="3" id="KW-0812">Transmembrane</keyword>
<dbReference type="Pfam" id="PF14416">
    <property type="entry name" value="PMR5N"/>
    <property type="match status" value="1"/>
</dbReference>
<dbReference type="PANTHER" id="PTHR32285">
    <property type="entry name" value="PROTEIN TRICHOME BIREFRINGENCE-LIKE 9-RELATED"/>
    <property type="match status" value="1"/>
</dbReference>
<comment type="subcellular location">
    <subcellularLocation>
        <location evidence="1">Membrane</location>
        <topology evidence="1">Single-pass membrane protein</topology>
    </subcellularLocation>
</comment>
<feature type="domain" description="Trichome birefringence-like C-terminal" evidence="7">
    <location>
        <begin position="171"/>
        <end position="202"/>
    </location>
</feature>
<feature type="domain" description="Trichome birefringence-like N-terminal" evidence="8">
    <location>
        <begin position="117"/>
        <end position="170"/>
    </location>
</feature>
<evidence type="ECO:0000313" key="10">
    <source>
        <dbReference type="Proteomes" id="UP000796880"/>
    </source>
</evidence>
<reference evidence="9" key="1">
    <citation type="submission" date="2020-03" db="EMBL/GenBank/DDBJ databases">
        <title>A high-quality chromosome-level genome assembly of a woody plant with both climbing and erect habits, Rhamnella rubrinervis.</title>
        <authorList>
            <person name="Lu Z."/>
            <person name="Yang Y."/>
            <person name="Zhu X."/>
            <person name="Sun Y."/>
        </authorList>
    </citation>
    <scope>NUCLEOTIDE SEQUENCE</scope>
    <source>
        <strain evidence="9">BYM</strain>
        <tissue evidence="9">Leaf</tissue>
    </source>
</reference>
<evidence type="ECO:0000259" key="7">
    <source>
        <dbReference type="Pfam" id="PF13839"/>
    </source>
</evidence>
<keyword evidence="5" id="KW-1133">Transmembrane helix</keyword>
<dbReference type="Proteomes" id="UP000796880">
    <property type="component" value="Unassembled WGS sequence"/>
</dbReference>
<dbReference type="OrthoDB" id="1739608at2759"/>
<keyword evidence="6" id="KW-0472">Membrane</keyword>
<protein>
    <recommendedName>
        <fullName evidence="11">Trichome birefringence-like N-terminal domain-containing protein</fullName>
    </recommendedName>
</protein>
<evidence type="ECO:0000313" key="9">
    <source>
        <dbReference type="EMBL" id="KAF3441450.1"/>
    </source>
</evidence>
<dbReference type="GO" id="GO:0016020">
    <property type="term" value="C:membrane"/>
    <property type="evidence" value="ECO:0007669"/>
    <property type="project" value="UniProtKB-SubCell"/>
</dbReference>
<dbReference type="Pfam" id="PF13839">
    <property type="entry name" value="PC-Esterase"/>
    <property type="match status" value="1"/>
</dbReference>
<evidence type="ECO:0000256" key="6">
    <source>
        <dbReference type="ARBA" id="ARBA00023136"/>
    </source>
</evidence>
<evidence type="ECO:0000256" key="1">
    <source>
        <dbReference type="ARBA" id="ARBA00004167"/>
    </source>
</evidence>
<evidence type="ECO:0000256" key="5">
    <source>
        <dbReference type="ARBA" id="ARBA00022989"/>
    </source>
</evidence>
<proteinExistence type="inferred from homology"/>
<dbReference type="GO" id="GO:0016413">
    <property type="term" value="F:O-acetyltransferase activity"/>
    <property type="evidence" value="ECO:0007669"/>
    <property type="project" value="InterPro"/>
</dbReference>
<evidence type="ECO:0000259" key="8">
    <source>
        <dbReference type="Pfam" id="PF14416"/>
    </source>
</evidence>
<dbReference type="EMBL" id="VOIH02000007">
    <property type="protein sequence ID" value="KAF3441450.1"/>
    <property type="molecule type" value="Genomic_DNA"/>
</dbReference>
<dbReference type="PANTHER" id="PTHR32285:SF28">
    <property type="entry name" value="XYLOGLUCAN O-ACETYLTRANSFERASE 2"/>
    <property type="match status" value="1"/>
</dbReference>
<keyword evidence="4" id="KW-0735">Signal-anchor</keyword>
<dbReference type="GO" id="GO:0005794">
    <property type="term" value="C:Golgi apparatus"/>
    <property type="evidence" value="ECO:0007669"/>
    <property type="project" value="TreeGrafter"/>
</dbReference>
<organism evidence="9 10">
    <name type="scientific">Rhamnella rubrinervis</name>
    <dbReference type="NCBI Taxonomy" id="2594499"/>
    <lineage>
        <taxon>Eukaryota</taxon>
        <taxon>Viridiplantae</taxon>
        <taxon>Streptophyta</taxon>
        <taxon>Embryophyta</taxon>
        <taxon>Tracheophyta</taxon>
        <taxon>Spermatophyta</taxon>
        <taxon>Magnoliopsida</taxon>
        <taxon>eudicotyledons</taxon>
        <taxon>Gunneridae</taxon>
        <taxon>Pentapetalae</taxon>
        <taxon>rosids</taxon>
        <taxon>fabids</taxon>
        <taxon>Rosales</taxon>
        <taxon>Rhamnaceae</taxon>
        <taxon>rhamnoid group</taxon>
        <taxon>Rhamneae</taxon>
        <taxon>Rhamnella</taxon>
    </lineage>
</organism>
<gene>
    <name evidence="9" type="ORF">FNV43_RR15364</name>
</gene>
<evidence type="ECO:0000256" key="3">
    <source>
        <dbReference type="ARBA" id="ARBA00022692"/>
    </source>
</evidence>
<dbReference type="InterPro" id="IPR026057">
    <property type="entry name" value="TBL_C"/>
</dbReference>